<dbReference type="Gene3D" id="2.60.40.10">
    <property type="entry name" value="Immunoglobulins"/>
    <property type="match status" value="2"/>
</dbReference>
<accession>A0ABQ7TBP2</accession>
<dbReference type="PROSITE" id="PS50835">
    <property type="entry name" value="IG_LIKE"/>
    <property type="match status" value="2"/>
</dbReference>
<feature type="chain" id="PRO_5045436928" description="Ig-like domain-containing protein" evidence="3">
    <location>
        <begin position="23"/>
        <end position="234"/>
    </location>
</feature>
<dbReference type="InterPro" id="IPR036179">
    <property type="entry name" value="Ig-like_dom_sf"/>
</dbReference>
<keyword evidence="1" id="KW-1015">Disulfide bond</keyword>
<sequence length="234" mass="25298">MKPKAAFLWPSFLLCLRTATSAVLRVTVSPSVIHANPGSAVMLPCHISGTPKPIDLENLAVKWLKGSNVIATYEDKFETNRPGAQMATEKLVQEGDATLLLPRVQDTDDGVYTCSVIYVPDTAEGKVELKVEVPPQLTHGPTKLQLGKPSSVTCLASGFYPGNISVTWLQDGKIVKGPEQAIAHLTSEGLFNAESVLELIPQIVDDNATISCQINHKAIKAPLREDFQLQVQGM</sequence>
<keyword evidence="6" id="KW-1185">Reference proteome</keyword>
<evidence type="ECO:0000313" key="6">
    <source>
        <dbReference type="Proteomes" id="UP000826234"/>
    </source>
</evidence>
<dbReference type="InterPro" id="IPR003599">
    <property type="entry name" value="Ig_sub"/>
</dbReference>
<dbReference type="PANTHER" id="PTHR19971">
    <property type="entry name" value="SIGNAL-REGULATORY PROTEIN BETA"/>
    <property type="match status" value="1"/>
</dbReference>
<dbReference type="InterPro" id="IPR013106">
    <property type="entry name" value="Ig_V-set"/>
</dbReference>
<keyword evidence="3" id="KW-0732">Signal</keyword>
<dbReference type="Pfam" id="PF07654">
    <property type="entry name" value="C1-set"/>
    <property type="match status" value="1"/>
</dbReference>
<evidence type="ECO:0000259" key="4">
    <source>
        <dbReference type="PROSITE" id="PS50835"/>
    </source>
</evidence>
<dbReference type="SMART" id="SM00407">
    <property type="entry name" value="IGc1"/>
    <property type="match status" value="1"/>
</dbReference>
<evidence type="ECO:0000313" key="5">
    <source>
        <dbReference type="EMBL" id="KAH0626558.1"/>
    </source>
</evidence>
<feature type="domain" description="Ig-like" evidence="4">
    <location>
        <begin position="135"/>
        <end position="224"/>
    </location>
</feature>
<organism evidence="5 6">
    <name type="scientific">Phrynosoma platyrhinos</name>
    <name type="common">Desert horned lizard</name>
    <dbReference type="NCBI Taxonomy" id="52577"/>
    <lineage>
        <taxon>Eukaryota</taxon>
        <taxon>Metazoa</taxon>
        <taxon>Chordata</taxon>
        <taxon>Craniata</taxon>
        <taxon>Vertebrata</taxon>
        <taxon>Euteleostomi</taxon>
        <taxon>Lepidosauria</taxon>
        <taxon>Squamata</taxon>
        <taxon>Bifurcata</taxon>
        <taxon>Unidentata</taxon>
        <taxon>Episquamata</taxon>
        <taxon>Toxicofera</taxon>
        <taxon>Iguania</taxon>
        <taxon>Phrynosomatidae</taxon>
        <taxon>Phrynosomatinae</taxon>
        <taxon>Phrynosoma</taxon>
    </lineage>
</organism>
<dbReference type="InterPro" id="IPR003597">
    <property type="entry name" value="Ig_C1-set"/>
</dbReference>
<dbReference type="SUPFAM" id="SSF48726">
    <property type="entry name" value="Immunoglobulin"/>
    <property type="match status" value="2"/>
</dbReference>
<dbReference type="InterPro" id="IPR013783">
    <property type="entry name" value="Ig-like_fold"/>
</dbReference>
<feature type="domain" description="Ig-like" evidence="4">
    <location>
        <begin position="10"/>
        <end position="132"/>
    </location>
</feature>
<protein>
    <recommendedName>
        <fullName evidence="4">Ig-like domain-containing protein</fullName>
    </recommendedName>
</protein>
<dbReference type="Pfam" id="PF07686">
    <property type="entry name" value="V-set"/>
    <property type="match status" value="1"/>
</dbReference>
<evidence type="ECO:0000256" key="3">
    <source>
        <dbReference type="SAM" id="SignalP"/>
    </source>
</evidence>
<comment type="caution">
    <text evidence="5">The sequence shown here is derived from an EMBL/GenBank/DDBJ whole genome shotgun (WGS) entry which is preliminary data.</text>
</comment>
<feature type="signal peptide" evidence="3">
    <location>
        <begin position="1"/>
        <end position="22"/>
    </location>
</feature>
<dbReference type="CDD" id="cd00098">
    <property type="entry name" value="IgC1"/>
    <property type="match status" value="1"/>
</dbReference>
<dbReference type="InterPro" id="IPR007110">
    <property type="entry name" value="Ig-like_dom"/>
</dbReference>
<dbReference type="EMBL" id="JAIPUX010000521">
    <property type="protein sequence ID" value="KAH0626558.1"/>
    <property type="molecule type" value="Genomic_DNA"/>
</dbReference>
<evidence type="ECO:0000256" key="1">
    <source>
        <dbReference type="ARBA" id="ARBA00023157"/>
    </source>
</evidence>
<reference evidence="5 6" key="1">
    <citation type="journal article" date="2022" name="Gigascience">
        <title>A chromosome-level genome assembly and annotation of the desert horned lizard, Phrynosoma platyrhinos, provides insight into chromosomal rearrangements among reptiles.</title>
        <authorList>
            <person name="Koochekian N."/>
            <person name="Ascanio A."/>
            <person name="Farleigh K."/>
            <person name="Card D.C."/>
            <person name="Schield D.R."/>
            <person name="Castoe T.A."/>
            <person name="Jezkova T."/>
        </authorList>
    </citation>
    <scope>NUCLEOTIDE SEQUENCE [LARGE SCALE GENOMIC DNA]</scope>
    <source>
        <strain evidence="5">NK-2021</strain>
    </source>
</reference>
<keyword evidence="2" id="KW-0325">Glycoprotein</keyword>
<proteinExistence type="predicted"/>
<gene>
    <name evidence="5" type="ORF">JD844_001616</name>
</gene>
<dbReference type="Proteomes" id="UP000826234">
    <property type="component" value="Unassembled WGS sequence"/>
</dbReference>
<dbReference type="InterPro" id="IPR051755">
    <property type="entry name" value="Ig-like_CS_Receptor"/>
</dbReference>
<evidence type="ECO:0000256" key="2">
    <source>
        <dbReference type="ARBA" id="ARBA00023180"/>
    </source>
</evidence>
<dbReference type="SMART" id="SM00409">
    <property type="entry name" value="IG"/>
    <property type="match status" value="2"/>
</dbReference>
<name>A0ABQ7TBP2_PHRPL</name>